<dbReference type="RefSeq" id="WP_086273959.1">
    <property type="nucleotide sequence ID" value="NZ_NGKU01000001.1"/>
</dbReference>
<keyword evidence="1" id="KW-0812">Transmembrane</keyword>
<protein>
    <submittedName>
        <fullName evidence="2">Uncharacterized protein</fullName>
    </submittedName>
</protein>
<sequence>MKKKTNLMRLIVSMCMFMVIICVMIWQNTQLQYIQHMQMESGVLTEVELLEEGQEYTNDTIKTIQKSVKVKNDSDVPVFVRASFEEVLQYLPQDASEITKDAPANHEAMGEYLPVIQQVTSQTFPLAGYVDITDVVGGLPIDQTKGLVNVWLKKGAEYGDNYRINDVLFAYRYAAEDNELVQKMTGTLYVQDPSLDWDDRRYEARQLRFSYYEHGYRYAVKNWAKSELVSPYSTDTQPTGFTYLGQQGMSRMTQFDYSLTDSGLGDAFQLPQKISTFPDAVGLYPSASVKVVNSFVTAAHQQLGAANIQIHFGAVSDFREIQRDSWVYNPEDGWFYYSVPIDASYTSDNHDATTYSLVDKIDCHLPLIDNVHTTYKLLPKVEVIQTSDIGALVEVFGLTEGSSETASNRIYHYLRALQQ</sequence>
<dbReference type="AlphaFoldDB" id="A0A242A4K5"/>
<evidence type="ECO:0000256" key="1">
    <source>
        <dbReference type="SAM" id="Phobius"/>
    </source>
</evidence>
<evidence type="ECO:0000313" key="3">
    <source>
        <dbReference type="Proteomes" id="UP000195043"/>
    </source>
</evidence>
<organism evidence="2 3">
    <name type="scientific">Candidatus Enterococcus testudinis</name>
    <dbReference type="NCBI Taxonomy" id="1834191"/>
    <lineage>
        <taxon>Bacteria</taxon>
        <taxon>Bacillati</taxon>
        <taxon>Bacillota</taxon>
        <taxon>Bacilli</taxon>
        <taxon>Lactobacillales</taxon>
        <taxon>Enterococcaceae</taxon>
        <taxon>Enterococcus</taxon>
    </lineage>
</organism>
<keyword evidence="3" id="KW-1185">Reference proteome</keyword>
<dbReference type="OrthoDB" id="2199395at2"/>
<gene>
    <name evidence="2" type="ORF">A5886_001030</name>
</gene>
<proteinExistence type="predicted"/>
<keyword evidence="1" id="KW-0472">Membrane</keyword>
<feature type="transmembrane region" description="Helical" evidence="1">
    <location>
        <begin position="7"/>
        <end position="26"/>
    </location>
</feature>
<keyword evidence="1" id="KW-1133">Transmembrane helix</keyword>
<evidence type="ECO:0000313" key="2">
    <source>
        <dbReference type="EMBL" id="OTN75954.1"/>
    </source>
</evidence>
<dbReference type="Proteomes" id="UP000195043">
    <property type="component" value="Unassembled WGS sequence"/>
</dbReference>
<dbReference type="STRING" id="1834191.A5886_001030"/>
<reference evidence="2 3" key="1">
    <citation type="submission" date="2017-05" db="EMBL/GenBank/DDBJ databases">
        <title>The Genome Sequence of Enterococcus sp. 8G7_MSG3316.</title>
        <authorList>
            <consortium name="The Broad Institute Genomics Platform"/>
            <consortium name="The Broad Institute Genomic Center for Infectious Diseases"/>
            <person name="Earl A."/>
            <person name="Manson A."/>
            <person name="Schwartman J."/>
            <person name="Gilmore M."/>
            <person name="Abouelleil A."/>
            <person name="Cao P."/>
            <person name="Chapman S."/>
            <person name="Cusick C."/>
            <person name="Shea T."/>
            <person name="Young S."/>
            <person name="Neafsey D."/>
            <person name="Nusbaum C."/>
            <person name="Birren B."/>
        </authorList>
    </citation>
    <scope>NUCLEOTIDE SEQUENCE [LARGE SCALE GENOMIC DNA]</scope>
    <source>
        <strain evidence="2 3">8G7_MSG3316</strain>
    </source>
</reference>
<name>A0A242A4K5_9ENTE</name>
<comment type="caution">
    <text evidence="2">The sequence shown here is derived from an EMBL/GenBank/DDBJ whole genome shotgun (WGS) entry which is preliminary data.</text>
</comment>
<dbReference type="EMBL" id="NGKU01000001">
    <property type="protein sequence ID" value="OTN75954.1"/>
    <property type="molecule type" value="Genomic_DNA"/>
</dbReference>
<accession>A0A242A4K5</accession>